<sequence length="1360" mass="149053">MPSQSSSNPAPSHHPAPDPSQHAWTDKTPSSPTHFLSRASRRLPELQQQLHLNPELTATERTYELSPTETEPLLSHLSNKPSSTLASPTTQQAQQQDSPTNHDLLKSYDSLSTAPPNSHHSISQTNPRSSPAKKLGTFDGVFLPTILSIFNVVYFMRFGYCIGQIGLLATTCLLLLAYLIDILTVFSLSAIATNGQVRGGGAYYLISRTLGPEFGGSIGILFCLSQAMTAAMNIIGFIEAMINITQLHLYRSSQDSGNGDTLIQNTSTSVIRYFLKTAALLGATLACIVLGKQKIFCSMTRSVSLLLLFTLLSMLLSFINKNPFSDPAQHINYTSFSIATFKKNLFPDYEFLENGSSTKIPAKFSDYQRVFGIIFPSLSGILAGSSLSGELGKPSKSLPSGMISALISIIIVYLVTLVCLSFTCAREAFTAPNQLGFLNLIVLQISSYPGLMSLGLLLCTLFSSVMGITVCGKILQAVSRDGLIPIMKPFFSQGSLIGDDPVYSILLCFIVCQIALFYNVSQLAIHITTISLLVFACINLACFTLRVAGSPNFRPSFRLFSEWTALLGLSLALASMYLVGPVSASTSIIAMIVLFVVIHYSSPAKQWGEVTQSIIYHQVRKYLLRLDERKDNVKYWRPQILLFTNDPRHDWNQIVFCNSLKKGGLYVLAHIIKSEFSSEAIKELQEQQLNWLGLVDISNIKAFVDLTLAPDERVGARQLLLTAGLGGMRPNICILGFPTNLKWRGKGKLVDKNRTGSPTPLNMKRRSDSSITVRGMVIESTADISIDCLGSLPTDSQRSETPIKLTDFCGIVEDALSLNKSIGLTYGFQGLQLPESISRPQTGYSNDHLSPPADGGFQVSNPDQAKRWIDLWPILRDGESGWETYTMVLQLGTILSMVPSWRHHHNLRVTIFCEFDEEIAEERRRMEKLMSDLRIRATLRVVVLANGQIQSYECLVKGKTVDMVAWSKIERTLAGDPWWETLKFMRAQDPPPSEASTKTTTSGRASRSDSVCSASLDRNLLKKNAQTNNIRIKALHPLSRRGSHQTSQSAQSSVAAAGDDDDDVILEENDGDDDTIAREAYNRNKKPVGLPDEPTGVQTKTTAHRISIPNYGSTFEHQSLDLQSLSPSSLHNDIPSPPPHRRGNMSRAGSGSSAISSSPSTSISINAENWVRSPGSFKISNRNKPPKGLASVLHRKKLFKNSPSEMAIEETARQTEQHRTKSYCSGRIEDLAQIPASSSERASASSSETGSSSSSCPSDNLPPTPTPSSLPPVVELDFNSLPMHAQLICLNELIRFHSDHPNQSSSSTAIIFTSLPPPENGTSSSFEGSARYLDQLETFLNDLPPVLAIYAKQFTVTASL</sequence>
<feature type="transmembrane region" description="Helical" evidence="6">
    <location>
        <begin position="231"/>
        <end position="250"/>
    </location>
</feature>
<dbReference type="Gene3D" id="1.20.1740.10">
    <property type="entry name" value="Amino acid/polyamine transporter I"/>
    <property type="match status" value="1"/>
</dbReference>
<keyword evidence="2 6" id="KW-0812">Transmembrane</keyword>
<feature type="compositionally biased region" description="Low complexity" evidence="5">
    <location>
        <begin position="1"/>
        <end position="11"/>
    </location>
</feature>
<feature type="compositionally biased region" description="Acidic residues" evidence="5">
    <location>
        <begin position="1058"/>
        <end position="1074"/>
    </location>
</feature>
<dbReference type="InterPro" id="IPR004841">
    <property type="entry name" value="AA-permease/SLC12A_dom"/>
</dbReference>
<reference evidence="9" key="1">
    <citation type="submission" date="2022-10" db="EMBL/GenBank/DDBJ databases">
        <title>Puccinia triticina Genome sequencing and assembly.</title>
        <authorList>
            <person name="Li C."/>
        </authorList>
    </citation>
    <scope>NUCLEOTIDE SEQUENCE</scope>
    <source>
        <strain evidence="9">Pt15</strain>
    </source>
</reference>
<feature type="compositionally biased region" description="Pro residues" evidence="5">
    <location>
        <begin position="1260"/>
        <end position="1270"/>
    </location>
</feature>
<evidence type="ECO:0000313" key="10">
    <source>
        <dbReference type="Proteomes" id="UP001164743"/>
    </source>
</evidence>
<evidence type="ECO:0000259" key="8">
    <source>
        <dbReference type="Pfam" id="PF03522"/>
    </source>
</evidence>
<organism evidence="9 10">
    <name type="scientific">Puccinia triticina</name>
    <dbReference type="NCBI Taxonomy" id="208348"/>
    <lineage>
        <taxon>Eukaryota</taxon>
        <taxon>Fungi</taxon>
        <taxon>Dikarya</taxon>
        <taxon>Basidiomycota</taxon>
        <taxon>Pucciniomycotina</taxon>
        <taxon>Pucciniomycetes</taxon>
        <taxon>Pucciniales</taxon>
        <taxon>Pucciniaceae</taxon>
        <taxon>Puccinia</taxon>
    </lineage>
</organism>
<dbReference type="Pfam" id="PF03522">
    <property type="entry name" value="SLC12"/>
    <property type="match status" value="1"/>
</dbReference>
<evidence type="ECO:0000313" key="9">
    <source>
        <dbReference type="EMBL" id="WAQ91207.1"/>
    </source>
</evidence>
<evidence type="ECO:0000256" key="6">
    <source>
        <dbReference type="SAM" id="Phobius"/>
    </source>
</evidence>
<evidence type="ECO:0008006" key="11">
    <source>
        <dbReference type="Google" id="ProtNLM"/>
    </source>
</evidence>
<keyword evidence="4 6" id="KW-0472">Membrane</keyword>
<feature type="compositionally biased region" description="Polar residues" evidence="5">
    <location>
        <begin position="76"/>
        <end position="101"/>
    </location>
</feature>
<keyword evidence="10" id="KW-1185">Reference proteome</keyword>
<feature type="compositionally biased region" description="Low complexity" evidence="5">
    <location>
        <begin position="1146"/>
        <end position="1162"/>
    </location>
</feature>
<feature type="compositionally biased region" description="Polar residues" evidence="5">
    <location>
        <begin position="109"/>
        <end position="129"/>
    </location>
</feature>
<evidence type="ECO:0000256" key="4">
    <source>
        <dbReference type="ARBA" id="ARBA00023136"/>
    </source>
</evidence>
<feature type="compositionally biased region" description="Low complexity" evidence="5">
    <location>
        <begin position="1047"/>
        <end position="1057"/>
    </location>
</feature>
<evidence type="ECO:0000259" key="7">
    <source>
        <dbReference type="Pfam" id="PF00324"/>
    </source>
</evidence>
<feature type="transmembrane region" description="Helical" evidence="6">
    <location>
        <begin position="584"/>
        <end position="602"/>
    </location>
</feature>
<feature type="compositionally biased region" description="Low complexity" evidence="5">
    <location>
        <begin position="1236"/>
        <end position="1258"/>
    </location>
</feature>
<dbReference type="PANTHER" id="PTHR11827">
    <property type="entry name" value="SOLUTE CARRIER FAMILY 12, CATION COTRANSPORTERS"/>
    <property type="match status" value="1"/>
</dbReference>
<feature type="transmembrane region" description="Helical" evidence="6">
    <location>
        <begin position="559"/>
        <end position="578"/>
    </location>
</feature>
<dbReference type="EMBL" id="CP110434">
    <property type="protein sequence ID" value="WAQ91207.1"/>
    <property type="molecule type" value="Genomic_DNA"/>
</dbReference>
<dbReference type="GeneID" id="77804154"/>
<dbReference type="InterPro" id="IPR004842">
    <property type="entry name" value="SLC12A_fam"/>
</dbReference>
<feature type="transmembrane region" description="Helical" evidence="6">
    <location>
        <begin position="270"/>
        <end position="291"/>
    </location>
</feature>
<feature type="region of interest" description="Disordered" evidence="5">
    <location>
        <begin position="1125"/>
        <end position="1162"/>
    </location>
</feature>
<gene>
    <name evidence="9" type="ORF">PtA15_14A88</name>
</gene>
<feature type="compositionally biased region" description="Polar residues" evidence="5">
    <location>
        <begin position="994"/>
        <end position="1011"/>
    </location>
</feature>
<dbReference type="RefSeq" id="XP_053026762.1">
    <property type="nucleotide sequence ID" value="XM_053163260.1"/>
</dbReference>
<dbReference type="Pfam" id="PF00324">
    <property type="entry name" value="AA_permease"/>
    <property type="match status" value="1"/>
</dbReference>
<feature type="transmembrane region" description="Helical" evidence="6">
    <location>
        <begin position="167"/>
        <end position="191"/>
    </location>
</feature>
<dbReference type="Proteomes" id="UP001164743">
    <property type="component" value="Chromosome 14A"/>
</dbReference>
<feature type="transmembrane region" description="Helical" evidence="6">
    <location>
        <begin position="135"/>
        <end position="155"/>
    </location>
</feature>
<evidence type="ECO:0000256" key="3">
    <source>
        <dbReference type="ARBA" id="ARBA00022989"/>
    </source>
</evidence>
<evidence type="ECO:0000256" key="1">
    <source>
        <dbReference type="ARBA" id="ARBA00004141"/>
    </source>
</evidence>
<feature type="transmembrane region" description="Helical" evidence="6">
    <location>
        <begin position="524"/>
        <end position="547"/>
    </location>
</feature>
<keyword evidence="3 6" id="KW-1133">Transmembrane helix</keyword>
<evidence type="ECO:0000256" key="2">
    <source>
        <dbReference type="ARBA" id="ARBA00022692"/>
    </source>
</evidence>
<comment type="subcellular location">
    <subcellularLocation>
        <location evidence="1">Membrane</location>
        <topology evidence="1">Multi-pass membrane protein</topology>
    </subcellularLocation>
</comment>
<feature type="domain" description="Amino acid permease/ SLC12A" evidence="7">
    <location>
        <begin position="140"/>
        <end position="641"/>
    </location>
</feature>
<feature type="transmembrane region" description="Helical" evidence="6">
    <location>
        <begin position="203"/>
        <end position="224"/>
    </location>
</feature>
<dbReference type="PANTHER" id="PTHR11827:SF72">
    <property type="entry name" value="GH08340P"/>
    <property type="match status" value="1"/>
</dbReference>
<proteinExistence type="predicted"/>
<feature type="transmembrane region" description="Helical" evidence="6">
    <location>
        <begin position="496"/>
        <end position="518"/>
    </location>
</feature>
<feature type="region of interest" description="Disordered" evidence="5">
    <location>
        <begin position="1235"/>
        <end position="1271"/>
    </location>
</feature>
<protein>
    <recommendedName>
        <fullName evidence="11">Amino acid permease/ SLC12A domain-containing protein</fullName>
    </recommendedName>
</protein>
<feature type="transmembrane region" description="Helical" evidence="6">
    <location>
        <begin position="401"/>
        <end position="423"/>
    </location>
</feature>
<accession>A0ABY7D3F7</accession>
<feature type="region of interest" description="Disordered" evidence="5">
    <location>
        <begin position="986"/>
        <end position="1011"/>
    </location>
</feature>
<evidence type="ECO:0000256" key="5">
    <source>
        <dbReference type="SAM" id="MobiDB-lite"/>
    </source>
</evidence>
<feature type="transmembrane region" description="Helical" evidence="6">
    <location>
        <begin position="303"/>
        <end position="319"/>
    </location>
</feature>
<dbReference type="InterPro" id="IPR018491">
    <property type="entry name" value="SLC12_C"/>
</dbReference>
<feature type="region of interest" description="Disordered" evidence="5">
    <location>
        <begin position="1"/>
        <end position="131"/>
    </location>
</feature>
<feature type="domain" description="SLC12A transporter C-terminal" evidence="8">
    <location>
        <begin position="658"/>
        <end position="740"/>
    </location>
</feature>
<name>A0ABY7D3F7_9BASI</name>
<feature type="region of interest" description="Disordered" evidence="5">
    <location>
        <begin position="1035"/>
        <end position="1100"/>
    </location>
</feature>